<accession>A0ABY8BD38</accession>
<protein>
    <recommendedName>
        <fullName evidence="9">4-hydroxy-4-methyl-2-oxoglutarate aldolase</fullName>
        <shortName evidence="9">HMG aldolase</shortName>
        <ecNumber evidence="9">4.1.1.112</ecNumber>
        <ecNumber evidence="9">4.1.3.17</ecNumber>
    </recommendedName>
    <alternativeName>
        <fullName evidence="9">Oxaloacetate decarboxylase</fullName>
    </alternativeName>
</protein>
<evidence type="ECO:0000256" key="8">
    <source>
        <dbReference type="ARBA" id="ARBA00047973"/>
    </source>
</evidence>
<dbReference type="Pfam" id="PF03737">
    <property type="entry name" value="RraA-like"/>
    <property type="match status" value="1"/>
</dbReference>
<comment type="similarity">
    <text evidence="3 9">Belongs to the class II aldolase/RraA-like family.</text>
</comment>
<evidence type="ECO:0000313" key="10">
    <source>
        <dbReference type="EMBL" id="WEF33826.1"/>
    </source>
</evidence>
<organism evidence="10 11">
    <name type="scientific">Pseudoduganella chitinolytica</name>
    <dbReference type="NCBI Taxonomy" id="34070"/>
    <lineage>
        <taxon>Bacteria</taxon>
        <taxon>Pseudomonadati</taxon>
        <taxon>Pseudomonadota</taxon>
        <taxon>Betaproteobacteria</taxon>
        <taxon>Burkholderiales</taxon>
        <taxon>Oxalobacteraceae</taxon>
        <taxon>Telluria group</taxon>
        <taxon>Pseudoduganella</taxon>
    </lineage>
</organism>
<gene>
    <name evidence="10" type="primary">rraA</name>
    <name evidence="10" type="ORF">PX653_03320</name>
</gene>
<keyword evidence="5 9" id="KW-0479">Metal-binding</keyword>
<evidence type="ECO:0000256" key="1">
    <source>
        <dbReference type="ARBA" id="ARBA00001342"/>
    </source>
</evidence>
<evidence type="ECO:0000256" key="5">
    <source>
        <dbReference type="ARBA" id="ARBA00022723"/>
    </source>
</evidence>
<evidence type="ECO:0000256" key="2">
    <source>
        <dbReference type="ARBA" id="ARBA00001968"/>
    </source>
</evidence>
<dbReference type="InterPro" id="IPR036704">
    <property type="entry name" value="RraA/RraA-like_sf"/>
</dbReference>
<evidence type="ECO:0000256" key="4">
    <source>
        <dbReference type="ARBA" id="ARBA00011233"/>
    </source>
</evidence>
<keyword evidence="11" id="KW-1185">Reference proteome</keyword>
<dbReference type="EC" id="4.1.1.112" evidence="9"/>
<comment type="subunit">
    <text evidence="4 9">Homotrimer.</text>
</comment>
<evidence type="ECO:0000256" key="3">
    <source>
        <dbReference type="ARBA" id="ARBA00008621"/>
    </source>
</evidence>
<comment type="catalytic activity">
    <reaction evidence="8 9">
        <text>oxaloacetate + H(+) = pyruvate + CO2</text>
        <dbReference type="Rhea" id="RHEA:15641"/>
        <dbReference type="ChEBI" id="CHEBI:15361"/>
        <dbReference type="ChEBI" id="CHEBI:15378"/>
        <dbReference type="ChEBI" id="CHEBI:16452"/>
        <dbReference type="ChEBI" id="CHEBI:16526"/>
        <dbReference type="EC" id="4.1.1.112"/>
    </reaction>
</comment>
<dbReference type="InterPro" id="IPR005493">
    <property type="entry name" value="RraA/RraA-like"/>
</dbReference>
<dbReference type="Proteomes" id="UP001216510">
    <property type="component" value="Chromosome"/>
</dbReference>
<dbReference type="EC" id="4.1.3.17" evidence="9"/>
<evidence type="ECO:0000313" key="11">
    <source>
        <dbReference type="Proteomes" id="UP001216510"/>
    </source>
</evidence>
<dbReference type="SUPFAM" id="SSF89562">
    <property type="entry name" value="RraA-like"/>
    <property type="match status" value="1"/>
</dbReference>
<comment type="catalytic activity">
    <reaction evidence="1 9">
        <text>4-hydroxy-4-methyl-2-oxoglutarate = 2 pyruvate</text>
        <dbReference type="Rhea" id="RHEA:22748"/>
        <dbReference type="ChEBI" id="CHEBI:15361"/>
        <dbReference type="ChEBI" id="CHEBI:58276"/>
        <dbReference type="EC" id="4.1.3.17"/>
    </reaction>
</comment>
<sequence length="168" mass="17760">MTALHPFATTDLCDEHEALLEDGRLAVLPPVFQRFGRRTAFAGPAVTLRVFEDNALVRATLETAGDGRVLAIDGGGSLRRALVGGQLAVLAQDNGWAGIVVDGCVRDTVEIDACDVGVRALAAHPRRSSKRGVGERDVRVHIAGIAVAPGDWIYADADGVLVARERLA</sequence>
<keyword evidence="6 9" id="KW-0456">Lyase</keyword>
<comment type="function">
    <text evidence="7 9">Catalyzes the aldol cleavage of 4-hydroxy-4-methyl-2-oxoglutarate (HMG) into 2 molecules of pyruvate. Also contains a secondary oxaloacetate (OAA) decarboxylase activity due to the common pyruvate enolate transition state formed following C-C bond cleavage in the retro-aldol and decarboxylation reactions.</text>
</comment>
<dbReference type="NCBIfam" id="TIGR01935">
    <property type="entry name" value="NOT-MenG"/>
    <property type="match status" value="1"/>
</dbReference>
<dbReference type="EMBL" id="CP119083">
    <property type="protein sequence ID" value="WEF33826.1"/>
    <property type="molecule type" value="Genomic_DNA"/>
</dbReference>
<dbReference type="PANTHER" id="PTHR33254">
    <property type="entry name" value="4-HYDROXY-4-METHYL-2-OXOGLUTARATE ALDOLASE 3-RELATED"/>
    <property type="match status" value="1"/>
</dbReference>
<name>A0ABY8BD38_9BURK</name>
<dbReference type="PANTHER" id="PTHR33254:SF4">
    <property type="entry name" value="4-HYDROXY-4-METHYL-2-OXOGLUTARATE ALDOLASE 3-RELATED"/>
    <property type="match status" value="1"/>
</dbReference>
<dbReference type="NCBIfam" id="NF006875">
    <property type="entry name" value="PRK09372.1"/>
    <property type="match status" value="1"/>
</dbReference>
<dbReference type="Gene3D" id="3.50.30.40">
    <property type="entry name" value="Ribonuclease E inhibitor RraA/RraA-like"/>
    <property type="match status" value="1"/>
</dbReference>
<evidence type="ECO:0000256" key="9">
    <source>
        <dbReference type="RuleBase" id="RU004338"/>
    </source>
</evidence>
<reference evidence="10 11" key="1">
    <citation type="submission" date="2023-02" db="EMBL/GenBank/DDBJ databases">
        <title>Gemone sequence of Telluria chitinolytica ACM 3522T.</title>
        <authorList>
            <person name="Frediansyah A."/>
            <person name="Miess H."/>
            <person name="Gross H."/>
        </authorList>
    </citation>
    <scope>NUCLEOTIDE SEQUENCE [LARGE SCALE GENOMIC DNA]</scope>
    <source>
        <strain evidence="10 11">ACM 3522</strain>
    </source>
</reference>
<dbReference type="RefSeq" id="WP_277416512.1">
    <property type="nucleotide sequence ID" value="NZ_CP119083.1"/>
</dbReference>
<evidence type="ECO:0000256" key="7">
    <source>
        <dbReference type="ARBA" id="ARBA00025046"/>
    </source>
</evidence>
<comment type="cofactor">
    <cofactor evidence="2 9">
        <name>a divalent metal cation</name>
        <dbReference type="ChEBI" id="CHEBI:60240"/>
    </cofactor>
</comment>
<dbReference type="CDD" id="cd16841">
    <property type="entry name" value="RraA_family"/>
    <property type="match status" value="1"/>
</dbReference>
<proteinExistence type="inferred from homology"/>
<evidence type="ECO:0000256" key="6">
    <source>
        <dbReference type="ARBA" id="ARBA00023239"/>
    </source>
</evidence>
<dbReference type="InterPro" id="IPR010203">
    <property type="entry name" value="RraA"/>
</dbReference>